<protein>
    <submittedName>
        <fullName evidence="4">Uncharacterized protein</fullName>
    </submittedName>
</protein>
<feature type="compositionally biased region" description="Low complexity" evidence="1">
    <location>
        <begin position="72"/>
        <end position="88"/>
    </location>
</feature>
<feature type="region of interest" description="Disordered" evidence="1">
    <location>
        <begin position="125"/>
        <end position="145"/>
    </location>
</feature>
<keyword evidence="3" id="KW-0732">Signal</keyword>
<feature type="region of interest" description="Disordered" evidence="1">
    <location>
        <begin position="22"/>
        <end position="46"/>
    </location>
</feature>
<feature type="transmembrane region" description="Helical" evidence="2">
    <location>
        <begin position="629"/>
        <end position="646"/>
    </location>
</feature>
<keyword evidence="5" id="KW-1185">Reference proteome</keyword>
<evidence type="ECO:0000256" key="2">
    <source>
        <dbReference type="SAM" id="Phobius"/>
    </source>
</evidence>
<feature type="chain" id="PRO_5042223368" evidence="3">
    <location>
        <begin position="25"/>
        <end position="723"/>
    </location>
</feature>
<comment type="caution">
    <text evidence="4">The sequence shown here is derived from an EMBL/GenBank/DDBJ whole genome shotgun (WGS) entry which is preliminary data.</text>
</comment>
<evidence type="ECO:0000313" key="5">
    <source>
        <dbReference type="Proteomes" id="UP001218218"/>
    </source>
</evidence>
<dbReference type="Proteomes" id="UP001218218">
    <property type="component" value="Unassembled WGS sequence"/>
</dbReference>
<accession>A0AAD7AHU7</accession>
<feature type="signal peptide" evidence="3">
    <location>
        <begin position="1"/>
        <end position="24"/>
    </location>
</feature>
<keyword evidence="2" id="KW-0472">Membrane</keyword>
<gene>
    <name evidence="4" type="ORF">DFH08DRAFT_1074779</name>
</gene>
<evidence type="ECO:0000256" key="1">
    <source>
        <dbReference type="SAM" id="MobiDB-lite"/>
    </source>
</evidence>
<dbReference type="AlphaFoldDB" id="A0AAD7AHU7"/>
<proteinExistence type="predicted"/>
<feature type="transmembrane region" description="Helical" evidence="2">
    <location>
        <begin position="547"/>
        <end position="567"/>
    </location>
</feature>
<feature type="region of interest" description="Disordered" evidence="1">
    <location>
        <begin position="58"/>
        <end position="91"/>
    </location>
</feature>
<sequence length="723" mass="81438">MSGIRWLLAVLRRLILALSRATRAKKKPAGDPHDDDGGGDLCPVLPPETVKRVGLISASFMPTSPHPRRRSTSSSSRSSVDLTSTDLTAHPITQESYSLHSLSVQHLPATSSVQQPPAATVSVQHLPALPPSPTPTSNGYLPSASSSVIDYHIPRSATESPSQSRRSSGADGYIAVSSSPCLSEAEPRIFPGTPETVERYSRKTIIPNDPTVFKLSPLTISVVPNPPPPGWTTCQHPEGVQYFFHEEKRVFTDANLFNNTTLTFINDNIRKVHDFLHAHNFTVHLEPGVELVMDECVCDDGSKGCRYYFVNHRYRCVFWMDNGDSNLFPVTQEVKGMTSASHIRHELEAQYWLHCEYYPRAFEVTHEIVDELRDIVLHAFGDIVTSQSSTLGWKVDDVKNMMKLTNGFSKNVDRVAGRKNSRSGCLVARLMHQFARLRVYHFHGEPGARLDIYQSVHGIVRRQTMLVKMLNPLLFYAPEFHLSSLHGVNIDGLIGRRGWSEFVVRLNSEWTECILYATVVLNANVAFLAIQSVDNSDGVVYRSPQQISSYLSMLTSIGSIFIGLLLVKHYRNQDRASALAVATRKHLGLEMLAIQYSFPYALLIWSMVSFFAAFSFLCFEKSSLLTRTLVAVVLTTVAALIMWCVFDSWRQSSDWDWDWLPSWKSWLPGPAGHSQENEENEAQQGEAEAESEPKKRWWSVFWVFFIRRFRKGSYDSERTVTHA</sequence>
<dbReference type="EMBL" id="JARIHO010000006">
    <property type="protein sequence ID" value="KAJ7359252.1"/>
    <property type="molecule type" value="Genomic_DNA"/>
</dbReference>
<keyword evidence="2" id="KW-1133">Transmembrane helix</keyword>
<feature type="transmembrane region" description="Helical" evidence="2">
    <location>
        <begin position="598"/>
        <end position="617"/>
    </location>
</feature>
<keyword evidence="2" id="KW-0812">Transmembrane</keyword>
<name>A0AAD7AHU7_9AGAR</name>
<organism evidence="4 5">
    <name type="scientific">Mycena albidolilacea</name>
    <dbReference type="NCBI Taxonomy" id="1033008"/>
    <lineage>
        <taxon>Eukaryota</taxon>
        <taxon>Fungi</taxon>
        <taxon>Dikarya</taxon>
        <taxon>Basidiomycota</taxon>
        <taxon>Agaricomycotina</taxon>
        <taxon>Agaricomycetes</taxon>
        <taxon>Agaricomycetidae</taxon>
        <taxon>Agaricales</taxon>
        <taxon>Marasmiineae</taxon>
        <taxon>Mycenaceae</taxon>
        <taxon>Mycena</taxon>
    </lineage>
</organism>
<evidence type="ECO:0000313" key="4">
    <source>
        <dbReference type="EMBL" id="KAJ7359252.1"/>
    </source>
</evidence>
<reference evidence="4" key="1">
    <citation type="submission" date="2023-03" db="EMBL/GenBank/DDBJ databases">
        <title>Massive genome expansion in bonnet fungi (Mycena s.s.) driven by repeated elements and novel gene families across ecological guilds.</title>
        <authorList>
            <consortium name="Lawrence Berkeley National Laboratory"/>
            <person name="Harder C.B."/>
            <person name="Miyauchi S."/>
            <person name="Viragh M."/>
            <person name="Kuo A."/>
            <person name="Thoen E."/>
            <person name="Andreopoulos B."/>
            <person name="Lu D."/>
            <person name="Skrede I."/>
            <person name="Drula E."/>
            <person name="Henrissat B."/>
            <person name="Morin E."/>
            <person name="Kohler A."/>
            <person name="Barry K."/>
            <person name="LaButti K."/>
            <person name="Morin E."/>
            <person name="Salamov A."/>
            <person name="Lipzen A."/>
            <person name="Mereny Z."/>
            <person name="Hegedus B."/>
            <person name="Baldrian P."/>
            <person name="Stursova M."/>
            <person name="Weitz H."/>
            <person name="Taylor A."/>
            <person name="Grigoriev I.V."/>
            <person name="Nagy L.G."/>
            <person name="Martin F."/>
            <person name="Kauserud H."/>
        </authorList>
    </citation>
    <scope>NUCLEOTIDE SEQUENCE</scope>
    <source>
        <strain evidence="4">CBHHK002</strain>
    </source>
</reference>
<feature type="region of interest" description="Disordered" evidence="1">
    <location>
        <begin position="670"/>
        <end position="690"/>
    </location>
</feature>
<evidence type="ECO:0000256" key="3">
    <source>
        <dbReference type="SAM" id="SignalP"/>
    </source>
</evidence>